<evidence type="ECO:0000313" key="3">
    <source>
        <dbReference type="EMBL" id="ASJ72668.1"/>
    </source>
</evidence>
<protein>
    <recommendedName>
        <fullName evidence="2">DUF1468 domain-containing protein</fullName>
    </recommendedName>
</protein>
<proteinExistence type="predicted"/>
<keyword evidence="1" id="KW-1133">Transmembrane helix</keyword>
<feature type="transmembrane region" description="Helical" evidence="1">
    <location>
        <begin position="41"/>
        <end position="63"/>
    </location>
</feature>
<dbReference type="EMBL" id="CP018632">
    <property type="protein sequence ID" value="ASJ72668.1"/>
    <property type="molecule type" value="Genomic_DNA"/>
</dbReference>
<sequence>MKKTEPSAQAKKGEQIFVAVLIVFSAAALWQAYLIAGFSKWASPGAFPMLAAATMLASGIAILRNARHQSQAQEPASENATESAPYRPLPIRVVVVALLLILYVLAMPTLGFLLDSWLFLFACITYLWNRSIWFALLISVVSLLAIHVIFRILFQVILPQGTLPGLFL</sequence>
<dbReference type="Proteomes" id="UP000250079">
    <property type="component" value="Chromosome"/>
</dbReference>
<dbReference type="KEGG" id="gai:IMCC3135_12900"/>
<dbReference type="AlphaFoldDB" id="A0A2Z2NSF1"/>
<dbReference type="OrthoDB" id="8907787at2"/>
<gene>
    <name evidence="3" type="ORF">IMCC3135_12900</name>
</gene>
<evidence type="ECO:0000313" key="4">
    <source>
        <dbReference type="Proteomes" id="UP000250079"/>
    </source>
</evidence>
<dbReference type="InterPro" id="IPR009936">
    <property type="entry name" value="DUF1468"/>
</dbReference>
<keyword evidence="1" id="KW-0472">Membrane</keyword>
<accession>A0A2Z2NSF1</accession>
<feature type="domain" description="DUF1468" evidence="2">
    <location>
        <begin position="16"/>
        <end position="159"/>
    </location>
</feature>
<reference evidence="3 4" key="1">
    <citation type="submission" date="2016-12" db="EMBL/GenBank/DDBJ databases">
        <authorList>
            <person name="Song W.-J."/>
            <person name="Kurnit D.M."/>
        </authorList>
    </citation>
    <scope>NUCLEOTIDE SEQUENCE [LARGE SCALE GENOMIC DNA]</scope>
    <source>
        <strain evidence="3 4">IMCC3135</strain>
    </source>
</reference>
<keyword evidence="4" id="KW-1185">Reference proteome</keyword>
<evidence type="ECO:0000256" key="1">
    <source>
        <dbReference type="SAM" id="Phobius"/>
    </source>
</evidence>
<feature type="transmembrane region" description="Helical" evidence="1">
    <location>
        <begin position="93"/>
        <end position="120"/>
    </location>
</feature>
<organism evidence="3 4">
    <name type="scientific">Granulosicoccus antarcticus IMCC3135</name>
    <dbReference type="NCBI Taxonomy" id="1192854"/>
    <lineage>
        <taxon>Bacteria</taxon>
        <taxon>Pseudomonadati</taxon>
        <taxon>Pseudomonadota</taxon>
        <taxon>Gammaproteobacteria</taxon>
        <taxon>Chromatiales</taxon>
        <taxon>Granulosicoccaceae</taxon>
        <taxon>Granulosicoccus</taxon>
    </lineage>
</organism>
<evidence type="ECO:0000259" key="2">
    <source>
        <dbReference type="Pfam" id="PF07331"/>
    </source>
</evidence>
<feature type="transmembrane region" description="Helical" evidence="1">
    <location>
        <begin position="16"/>
        <end position="35"/>
    </location>
</feature>
<feature type="transmembrane region" description="Helical" evidence="1">
    <location>
        <begin position="132"/>
        <end position="154"/>
    </location>
</feature>
<keyword evidence="1" id="KW-0812">Transmembrane</keyword>
<dbReference type="Pfam" id="PF07331">
    <property type="entry name" value="TctB"/>
    <property type="match status" value="1"/>
</dbReference>
<name>A0A2Z2NSF1_9GAMM</name>
<dbReference type="RefSeq" id="WP_088917962.1">
    <property type="nucleotide sequence ID" value="NZ_CP018632.1"/>
</dbReference>